<feature type="transmembrane region" description="Helical" evidence="1">
    <location>
        <begin position="245"/>
        <end position="270"/>
    </location>
</feature>
<organism evidence="2 3">
    <name type="scientific">Stenomitos frigidus AS-A4</name>
    <dbReference type="NCBI Taxonomy" id="2933935"/>
    <lineage>
        <taxon>Bacteria</taxon>
        <taxon>Bacillati</taxon>
        <taxon>Cyanobacteriota</taxon>
        <taxon>Cyanophyceae</taxon>
        <taxon>Leptolyngbyales</taxon>
        <taxon>Leptolyngbyaceae</taxon>
        <taxon>Stenomitos</taxon>
    </lineage>
</organism>
<name>A0ABV0KC98_9CYAN</name>
<proteinExistence type="predicted"/>
<feature type="transmembrane region" description="Helical" evidence="1">
    <location>
        <begin position="127"/>
        <end position="145"/>
    </location>
</feature>
<feature type="transmembrane region" description="Helical" evidence="1">
    <location>
        <begin position="44"/>
        <end position="65"/>
    </location>
</feature>
<reference evidence="2 3" key="1">
    <citation type="submission" date="2022-04" db="EMBL/GenBank/DDBJ databases">
        <title>Positive selection, recombination, and allopatry shape intraspecific diversity of widespread and dominant cyanobacteria.</title>
        <authorList>
            <person name="Wei J."/>
            <person name="Shu W."/>
            <person name="Hu C."/>
        </authorList>
    </citation>
    <scope>NUCLEOTIDE SEQUENCE [LARGE SCALE GENOMIC DNA]</scope>
    <source>
        <strain evidence="2 3">AS-A4</strain>
    </source>
</reference>
<keyword evidence="3" id="KW-1185">Reference proteome</keyword>
<gene>
    <name evidence="2" type="ORF">NDI38_00325</name>
</gene>
<evidence type="ECO:0000313" key="2">
    <source>
        <dbReference type="EMBL" id="MEP1056861.1"/>
    </source>
</evidence>
<keyword evidence="1" id="KW-0812">Transmembrane</keyword>
<evidence type="ECO:0000256" key="1">
    <source>
        <dbReference type="SAM" id="Phobius"/>
    </source>
</evidence>
<protein>
    <submittedName>
        <fullName evidence="2">Lysylphosphatidylglycerol synthase domain-containing protein</fullName>
    </submittedName>
</protein>
<dbReference type="RefSeq" id="WP_190453217.1">
    <property type="nucleotide sequence ID" value="NZ_JAMPLM010000001.1"/>
</dbReference>
<feature type="transmembrane region" description="Helical" evidence="1">
    <location>
        <begin position="200"/>
        <end position="225"/>
    </location>
</feature>
<feature type="transmembrane region" description="Helical" evidence="1">
    <location>
        <begin position="277"/>
        <end position="302"/>
    </location>
</feature>
<keyword evidence="1" id="KW-1133">Transmembrane helix</keyword>
<accession>A0ABV0KC98</accession>
<keyword evidence="1" id="KW-0472">Membrane</keyword>
<evidence type="ECO:0000313" key="3">
    <source>
        <dbReference type="Proteomes" id="UP001476950"/>
    </source>
</evidence>
<sequence length="306" mass="32775">MTAIARLKPCLRWAILGGTLFFLGTVLKQHWQKVLAIRLESTGLACLAIALGMTLLAHICAGGVWSRLLQDFRQPVQGVWLVQAYLKTTIAKYLPGNVWHYYGRITAATKAGATLETATVSVLLEPLLMAAAALLIALMGSQPIAAQYGLPVLMLQWLSLLVVLASVHPRIINPLVRYLGKLKQKATKAPSSMSFDLKDYPLVPLLGEVGFLLLRSAGFLFTFLALSPVLPSQLPLLVSAFSVSWLLGLVVPGAPGGIGVFEATAIALLGQTFSPGLLLSVVALYRLVSILAEVAGAGLSWLDERL</sequence>
<dbReference type="EMBL" id="JAMPLM010000001">
    <property type="protein sequence ID" value="MEP1056861.1"/>
    <property type="molecule type" value="Genomic_DNA"/>
</dbReference>
<comment type="caution">
    <text evidence="2">The sequence shown here is derived from an EMBL/GenBank/DDBJ whole genome shotgun (WGS) entry which is preliminary data.</text>
</comment>
<dbReference type="Proteomes" id="UP001476950">
    <property type="component" value="Unassembled WGS sequence"/>
</dbReference>